<evidence type="ECO:0000256" key="7">
    <source>
        <dbReference type="ARBA" id="ARBA00023180"/>
    </source>
</evidence>
<dbReference type="Pfam" id="PF00732">
    <property type="entry name" value="GMC_oxred_N"/>
    <property type="match status" value="1"/>
</dbReference>
<dbReference type="AlphaFoldDB" id="A0A0D7A579"/>
<dbReference type="GO" id="GO:0050660">
    <property type="term" value="F:flavin adenine dinucleotide binding"/>
    <property type="evidence" value="ECO:0007669"/>
    <property type="project" value="InterPro"/>
</dbReference>
<sequence length="622" mass="67916">MKSPLFFLPLVSLIFGAVDAVTVNDPITFATQDYDYIVVGTGCAGMAIASLLSENFRVGVIEAGPVVTDVDIVNVPGMIGRDEVGTYDWNYTTVANNDTGVPSVTWPRGKILGGSSALNYLVWNAGAEIEYDILEQLGNPDWNWDTLSYYRKQAETWTEPSAYDEQGYNVYPSSQYAGHSGPTQVSFGRYVSAIARVWVDAMEYLGINRNNNPLSGTSIGVTSASSNIRPNNQTRHYSAPAYYFPVENRETLTVIPESLVTRVNFQSQGDELIATGVTFMNNGQVYNVTVSKDVIISAGSVNTAQILELSGIGEKDVLDAYGIEQLLDLPVGENLQDHCFLYKAEGIVTLDDTLGNATFSDEQLALWQEADPNNPSIFAMAVPSVAYLNLEQLLGTDAAQQSISQAEQFVASQNNSVYYDVWQAQLQLLRDSSVAQAELLFIEGTSYDYVNHQARVRLLATLQHSWSRGYVHIQSNDPTVYPLIQPNYLASPLDVQALAAGVEYTLAIGKTVHGCLRRSSLMPNAPGNTSQYSDILALDQNLTTTIDDWIHSYIGTEYHPIGTASMLPQGKGGVVDPRLIVYGTKNLRVVDMSILPIHIGAHPMATIVGIAQHAAAFIKEGY</sequence>
<keyword evidence="14" id="KW-1185">Reference proteome</keyword>
<proteinExistence type="inferred from homology"/>
<gene>
    <name evidence="13" type="ORF">FISHEDRAFT_48423</name>
</gene>
<evidence type="ECO:0000256" key="3">
    <source>
        <dbReference type="ARBA" id="ARBA00022630"/>
    </source>
</evidence>
<evidence type="ECO:0000256" key="2">
    <source>
        <dbReference type="ARBA" id="ARBA00010790"/>
    </source>
</evidence>
<comment type="similarity">
    <text evidence="2 10">Belongs to the GMC oxidoreductase family.</text>
</comment>
<dbReference type="PANTHER" id="PTHR11552">
    <property type="entry name" value="GLUCOSE-METHANOL-CHOLINE GMC OXIDOREDUCTASE"/>
    <property type="match status" value="1"/>
</dbReference>
<feature type="signal peptide" evidence="11">
    <location>
        <begin position="1"/>
        <end position="20"/>
    </location>
</feature>
<dbReference type="PROSITE" id="PS00623">
    <property type="entry name" value="GMC_OXRED_1"/>
    <property type="match status" value="1"/>
</dbReference>
<reference evidence="13 14" key="1">
    <citation type="journal article" date="2015" name="Fungal Genet. Biol.">
        <title>Evolution of novel wood decay mechanisms in Agaricales revealed by the genome sequences of Fistulina hepatica and Cylindrobasidium torrendii.</title>
        <authorList>
            <person name="Floudas D."/>
            <person name="Held B.W."/>
            <person name="Riley R."/>
            <person name="Nagy L.G."/>
            <person name="Koehler G."/>
            <person name="Ransdell A.S."/>
            <person name="Younus H."/>
            <person name="Chow J."/>
            <person name="Chiniquy J."/>
            <person name="Lipzen A."/>
            <person name="Tritt A."/>
            <person name="Sun H."/>
            <person name="Haridas S."/>
            <person name="LaButti K."/>
            <person name="Ohm R.A."/>
            <person name="Kues U."/>
            <person name="Blanchette R.A."/>
            <person name="Grigoriev I.V."/>
            <person name="Minto R.E."/>
            <person name="Hibbett D.S."/>
        </authorList>
    </citation>
    <scope>NUCLEOTIDE SEQUENCE [LARGE SCALE GENOMIC DNA]</scope>
    <source>
        <strain evidence="13 14">ATCC 64428</strain>
    </source>
</reference>
<keyword evidence="5 9" id="KW-0274">FAD</keyword>
<dbReference type="InterPro" id="IPR007867">
    <property type="entry name" value="GMC_OxRtase_C"/>
</dbReference>
<dbReference type="EMBL" id="KN882045">
    <property type="protein sequence ID" value="KIY45860.1"/>
    <property type="molecule type" value="Genomic_DNA"/>
</dbReference>
<comment type="cofactor">
    <cofactor evidence="1 9">
        <name>FAD</name>
        <dbReference type="ChEBI" id="CHEBI:57692"/>
    </cofactor>
</comment>
<evidence type="ECO:0000256" key="9">
    <source>
        <dbReference type="PIRSR" id="PIRSR000137-2"/>
    </source>
</evidence>
<name>A0A0D7A579_9AGAR</name>
<dbReference type="GO" id="GO:0016614">
    <property type="term" value="F:oxidoreductase activity, acting on CH-OH group of donors"/>
    <property type="evidence" value="ECO:0007669"/>
    <property type="project" value="InterPro"/>
</dbReference>
<evidence type="ECO:0000256" key="11">
    <source>
        <dbReference type="SAM" id="SignalP"/>
    </source>
</evidence>
<feature type="binding site" evidence="9">
    <location>
        <position position="260"/>
    </location>
    <ligand>
        <name>FAD</name>
        <dbReference type="ChEBI" id="CHEBI:57692"/>
    </ligand>
</feature>
<dbReference type="PANTHER" id="PTHR11552:SF201">
    <property type="entry name" value="GLUCOSE-METHANOL-CHOLINE OXIDOREDUCTASE N-TERMINAL DOMAIN-CONTAINING PROTEIN"/>
    <property type="match status" value="1"/>
</dbReference>
<dbReference type="Gene3D" id="3.30.560.10">
    <property type="entry name" value="Glucose Oxidase, domain 3"/>
    <property type="match status" value="1"/>
</dbReference>
<dbReference type="Gene3D" id="3.50.50.60">
    <property type="entry name" value="FAD/NAD(P)-binding domain"/>
    <property type="match status" value="1"/>
</dbReference>
<accession>A0A0D7A579</accession>
<dbReference type="Pfam" id="PF05199">
    <property type="entry name" value="GMC_oxred_C"/>
    <property type="match status" value="1"/>
</dbReference>
<dbReference type="SUPFAM" id="SSF51905">
    <property type="entry name" value="FAD/NAD(P)-binding domain"/>
    <property type="match status" value="1"/>
</dbReference>
<keyword evidence="6" id="KW-0560">Oxidoreductase</keyword>
<dbReference type="Proteomes" id="UP000054144">
    <property type="component" value="Unassembled WGS sequence"/>
</dbReference>
<evidence type="ECO:0000256" key="5">
    <source>
        <dbReference type="ARBA" id="ARBA00022827"/>
    </source>
</evidence>
<feature type="active site" description="Proton donor" evidence="8">
    <location>
        <position position="559"/>
    </location>
</feature>
<feature type="active site" description="Proton acceptor" evidence="8">
    <location>
        <position position="602"/>
    </location>
</feature>
<evidence type="ECO:0000256" key="4">
    <source>
        <dbReference type="ARBA" id="ARBA00022729"/>
    </source>
</evidence>
<feature type="domain" description="Glucose-methanol-choline oxidoreductase N-terminal" evidence="12">
    <location>
        <begin position="109"/>
        <end position="132"/>
    </location>
</feature>
<keyword evidence="4 11" id="KW-0732">Signal</keyword>
<evidence type="ECO:0000256" key="6">
    <source>
        <dbReference type="ARBA" id="ARBA00023002"/>
    </source>
</evidence>
<dbReference type="SUPFAM" id="SSF54373">
    <property type="entry name" value="FAD-linked reductases, C-terminal domain"/>
    <property type="match status" value="1"/>
</dbReference>
<dbReference type="InterPro" id="IPR000172">
    <property type="entry name" value="GMC_OxRdtase_N"/>
</dbReference>
<feature type="binding site" evidence="9">
    <location>
        <begin position="119"/>
        <end position="122"/>
    </location>
    <ligand>
        <name>FAD</name>
        <dbReference type="ChEBI" id="CHEBI:57692"/>
    </ligand>
</feature>
<evidence type="ECO:0000313" key="14">
    <source>
        <dbReference type="Proteomes" id="UP000054144"/>
    </source>
</evidence>
<dbReference type="InterPro" id="IPR036188">
    <property type="entry name" value="FAD/NAD-bd_sf"/>
</dbReference>
<dbReference type="OrthoDB" id="269227at2759"/>
<evidence type="ECO:0000256" key="8">
    <source>
        <dbReference type="PIRSR" id="PIRSR000137-1"/>
    </source>
</evidence>
<evidence type="ECO:0000256" key="1">
    <source>
        <dbReference type="ARBA" id="ARBA00001974"/>
    </source>
</evidence>
<keyword evidence="7" id="KW-0325">Glycoprotein</keyword>
<evidence type="ECO:0000313" key="13">
    <source>
        <dbReference type="EMBL" id="KIY45860.1"/>
    </source>
</evidence>
<keyword evidence="3 10" id="KW-0285">Flavoprotein</keyword>
<evidence type="ECO:0000259" key="12">
    <source>
        <dbReference type="PROSITE" id="PS00623"/>
    </source>
</evidence>
<organism evidence="13 14">
    <name type="scientific">Fistulina hepatica ATCC 64428</name>
    <dbReference type="NCBI Taxonomy" id="1128425"/>
    <lineage>
        <taxon>Eukaryota</taxon>
        <taxon>Fungi</taxon>
        <taxon>Dikarya</taxon>
        <taxon>Basidiomycota</taxon>
        <taxon>Agaricomycotina</taxon>
        <taxon>Agaricomycetes</taxon>
        <taxon>Agaricomycetidae</taxon>
        <taxon>Agaricales</taxon>
        <taxon>Fistulinaceae</taxon>
        <taxon>Fistulina</taxon>
    </lineage>
</organism>
<dbReference type="InterPro" id="IPR012132">
    <property type="entry name" value="GMC_OxRdtase"/>
</dbReference>
<feature type="chain" id="PRO_5002316082" evidence="11">
    <location>
        <begin position="21"/>
        <end position="622"/>
    </location>
</feature>
<protein>
    <submittedName>
        <fullName evidence="13">GMC oxidoreductase</fullName>
    </submittedName>
</protein>
<evidence type="ECO:0000256" key="10">
    <source>
        <dbReference type="RuleBase" id="RU003968"/>
    </source>
</evidence>
<dbReference type="PIRSF" id="PIRSF000137">
    <property type="entry name" value="Alcohol_oxidase"/>
    <property type="match status" value="1"/>
</dbReference>